<protein>
    <submittedName>
        <fullName evidence="1">Uncharacterized protein</fullName>
    </submittedName>
</protein>
<reference evidence="1" key="1">
    <citation type="journal article" date="2023" name="Science">
        <title>Genome structures resolve the early diversification of teleost fishes.</title>
        <authorList>
            <person name="Parey E."/>
            <person name="Louis A."/>
            <person name="Montfort J."/>
            <person name="Bouchez O."/>
            <person name="Roques C."/>
            <person name="Iampietro C."/>
            <person name="Lluch J."/>
            <person name="Castinel A."/>
            <person name="Donnadieu C."/>
            <person name="Desvignes T."/>
            <person name="Floi Bucao C."/>
            <person name="Jouanno E."/>
            <person name="Wen M."/>
            <person name="Mejri S."/>
            <person name="Dirks R."/>
            <person name="Jansen H."/>
            <person name="Henkel C."/>
            <person name="Chen W.J."/>
            <person name="Zahm M."/>
            <person name="Cabau C."/>
            <person name="Klopp C."/>
            <person name="Thompson A.W."/>
            <person name="Robinson-Rechavi M."/>
            <person name="Braasch I."/>
            <person name="Lecointre G."/>
            <person name="Bobe J."/>
            <person name="Postlethwait J.H."/>
            <person name="Berthelot C."/>
            <person name="Roest Crollius H."/>
            <person name="Guiguen Y."/>
        </authorList>
    </citation>
    <scope>NUCLEOTIDE SEQUENCE</scope>
    <source>
        <strain evidence="1">NC1722</strain>
    </source>
</reference>
<evidence type="ECO:0000313" key="1">
    <source>
        <dbReference type="EMBL" id="KAJ8410724.1"/>
    </source>
</evidence>
<evidence type="ECO:0000313" key="2">
    <source>
        <dbReference type="Proteomes" id="UP001221898"/>
    </source>
</evidence>
<dbReference type="EMBL" id="JAINUG010000025">
    <property type="protein sequence ID" value="KAJ8410724.1"/>
    <property type="molecule type" value="Genomic_DNA"/>
</dbReference>
<sequence>MRRQGHFEPGFQAHGNVVIGGICPLHCRGELPEQNSTRKWAAAECRGLETGRSPWDLICPLTNFTMWHLTCYPAALMVSPMAPEQGLISESLLFALILYHILMAKLLLKQASYFLINVGLKP</sequence>
<proteinExistence type="predicted"/>
<name>A0AAD7SXR2_9TELE</name>
<comment type="caution">
    <text evidence="1">The sequence shown here is derived from an EMBL/GenBank/DDBJ whole genome shotgun (WGS) entry which is preliminary data.</text>
</comment>
<dbReference type="AlphaFoldDB" id="A0AAD7SXR2"/>
<keyword evidence="2" id="KW-1185">Reference proteome</keyword>
<dbReference type="Proteomes" id="UP001221898">
    <property type="component" value="Unassembled WGS sequence"/>
</dbReference>
<organism evidence="1 2">
    <name type="scientific">Aldrovandia affinis</name>
    <dbReference type="NCBI Taxonomy" id="143900"/>
    <lineage>
        <taxon>Eukaryota</taxon>
        <taxon>Metazoa</taxon>
        <taxon>Chordata</taxon>
        <taxon>Craniata</taxon>
        <taxon>Vertebrata</taxon>
        <taxon>Euteleostomi</taxon>
        <taxon>Actinopterygii</taxon>
        <taxon>Neopterygii</taxon>
        <taxon>Teleostei</taxon>
        <taxon>Notacanthiformes</taxon>
        <taxon>Halosauridae</taxon>
        <taxon>Aldrovandia</taxon>
    </lineage>
</organism>
<accession>A0AAD7SXR2</accession>
<gene>
    <name evidence="1" type="ORF">AAFF_G00186810</name>
</gene>